<feature type="domain" description="SnoaL-like" evidence="3">
    <location>
        <begin position="485"/>
        <end position="580"/>
    </location>
</feature>
<evidence type="ECO:0000259" key="3">
    <source>
        <dbReference type="Pfam" id="PF12680"/>
    </source>
</evidence>
<dbReference type="Proteomes" id="UP000324611">
    <property type="component" value="Unassembled WGS sequence"/>
</dbReference>
<dbReference type="InterPro" id="IPR032466">
    <property type="entry name" value="Metal_Hydrolase"/>
</dbReference>
<dbReference type="SUPFAM" id="SSF54427">
    <property type="entry name" value="NTF2-like"/>
    <property type="match status" value="1"/>
</dbReference>
<dbReference type="PANTHER" id="PTHR43135">
    <property type="entry name" value="ALPHA-D-RIBOSE 1-METHYLPHOSPHONATE 5-TRIPHOSPHATE DIPHOSPHATASE"/>
    <property type="match status" value="1"/>
</dbReference>
<keyword evidence="5" id="KW-1185">Reference proteome</keyword>
<dbReference type="InterPro" id="IPR032710">
    <property type="entry name" value="NTF2-like_dom_sf"/>
</dbReference>
<keyword evidence="4" id="KW-0378">Hydrolase</keyword>
<gene>
    <name evidence="4" type="ORF">F0L74_31690</name>
</gene>
<dbReference type="InterPro" id="IPR011059">
    <property type="entry name" value="Metal-dep_hydrolase_composite"/>
</dbReference>
<accession>A0A5B2VRE0</accession>
<reference evidence="4 5" key="1">
    <citation type="submission" date="2019-09" db="EMBL/GenBank/DDBJ databases">
        <title>Chitinophaga ginsengihumi sp. nov., isolated from soil of ginseng rhizosphere.</title>
        <authorList>
            <person name="Lee J."/>
        </authorList>
    </citation>
    <scope>NUCLEOTIDE SEQUENCE [LARGE SCALE GENOMIC DNA]</scope>
    <source>
        <strain evidence="4 5">BN140078</strain>
    </source>
</reference>
<feature type="domain" description="Amidohydrolase-related" evidence="2">
    <location>
        <begin position="83"/>
        <end position="469"/>
    </location>
</feature>
<dbReference type="GO" id="GO:0016810">
    <property type="term" value="F:hydrolase activity, acting on carbon-nitrogen (but not peptide) bonds"/>
    <property type="evidence" value="ECO:0007669"/>
    <property type="project" value="InterPro"/>
</dbReference>
<organism evidence="4 5">
    <name type="scientific">Chitinophaga agrisoli</name>
    <dbReference type="NCBI Taxonomy" id="2607653"/>
    <lineage>
        <taxon>Bacteria</taxon>
        <taxon>Pseudomonadati</taxon>
        <taxon>Bacteroidota</taxon>
        <taxon>Chitinophagia</taxon>
        <taxon>Chitinophagales</taxon>
        <taxon>Chitinophagaceae</taxon>
        <taxon>Chitinophaga</taxon>
    </lineage>
</organism>
<dbReference type="SUPFAM" id="SSF51556">
    <property type="entry name" value="Metallo-dependent hydrolases"/>
    <property type="match status" value="1"/>
</dbReference>
<name>A0A5B2VRE0_9BACT</name>
<evidence type="ECO:0000313" key="5">
    <source>
        <dbReference type="Proteomes" id="UP000324611"/>
    </source>
</evidence>
<keyword evidence="1" id="KW-0732">Signal</keyword>
<comment type="caution">
    <text evidence="4">The sequence shown here is derived from an EMBL/GenBank/DDBJ whole genome shotgun (WGS) entry which is preliminary data.</text>
</comment>
<dbReference type="InterPro" id="IPR006680">
    <property type="entry name" value="Amidohydro-rel"/>
</dbReference>
<feature type="signal peptide" evidence="1">
    <location>
        <begin position="1"/>
        <end position="29"/>
    </location>
</feature>
<dbReference type="PANTHER" id="PTHR43135:SF3">
    <property type="entry name" value="ALPHA-D-RIBOSE 1-METHYLPHOSPHONATE 5-TRIPHOSPHATE DIPHOSPHATASE"/>
    <property type="match status" value="1"/>
</dbReference>
<dbReference type="AlphaFoldDB" id="A0A5B2VRE0"/>
<protein>
    <submittedName>
        <fullName evidence="4">Amidohydrolase family protein</fullName>
    </submittedName>
</protein>
<dbReference type="Pfam" id="PF01979">
    <property type="entry name" value="Amidohydro_1"/>
    <property type="match status" value="1"/>
</dbReference>
<dbReference type="InterPro" id="IPR037401">
    <property type="entry name" value="SnoaL-like"/>
</dbReference>
<reference evidence="4 5" key="2">
    <citation type="submission" date="2019-09" db="EMBL/GenBank/DDBJ databases">
        <authorList>
            <person name="Jin C."/>
        </authorList>
    </citation>
    <scope>NUCLEOTIDE SEQUENCE [LARGE SCALE GENOMIC DNA]</scope>
    <source>
        <strain evidence="4 5">BN140078</strain>
    </source>
</reference>
<dbReference type="InterPro" id="IPR051781">
    <property type="entry name" value="Metallo-dep_Hydrolase"/>
</dbReference>
<dbReference type="Gene3D" id="3.20.20.140">
    <property type="entry name" value="Metal-dependent hydrolases"/>
    <property type="match status" value="1"/>
</dbReference>
<evidence type="ECO:0000259" key="2">
    <source>
        <dbReference type="Pfam" id="PF01979"/>
    </source>
</evidence>
<evidence type="ECO:0000256" key="1">
    <source>
        <dbReference type="SAM" id="SignalP"/>
    </source>
</evidence>
<evidence type="ECO:0000313" key="4">
    <source>
        <dbReference type="EMBL" id="KAA2240709.1"/>
    </source>
</evidence>
<dbReference type="EMBL" id="VUOC01000004">
    <property type="protein sequence ID" value="KAA2240709.1"/>
    <property type="molecule type" value="Genomic_DNA"/>
</dbReference>
<proteinExistence type="predicted"/>
<sequence>MPLFKPCCSMKKLPMMVAALLYLTQQANAQTYIIHANVVDVLTHKILADQTVVIQDKLIQQTGPSKKITPMAGATVIDATGKWVMPGLVDAHVHFFQTGGLYTRPDALDLRKFHPYEKEIEWYKAHMEAQLRRYVSCGITTVLDMGATYNLLQLRDSLAGQWYSPRILMAGPLVSTAYSPKTFDLLPTGDAPFLPVHTPDEALKATQQQYSHHPDMIKIWYITEAADATGSAREREPMVKAVTTDAQAHHYPVAVHATELLPARLAVEAGAHYLVHSVDDAVIDDSFIQLLKQRQAVLCPTLTVIDNYYKTFSQQYAPTAEDYTKADPEQLGSLQELGHLPDSVIAAQYKRLAAQRAQGNARADSISAINLKKLVDAGIPVATGTDAGNIGTLHASSYFKELRAMQHAGMNNWQLLTASTINGAKAAGKEKDLGSITAGKTADLLILNGNPVDDLQQLEQIAYVVNHGRVLRPDTLLQDSPEDIVQRQVNAYNAHDLHAFLSFYADDATLYNFPDQQIAKGKETMRKMYGFLEKAPGLHVTVSNRIVRNNVIIDHEVLTTAADKTGRNAVAIYVVEGQRINKVYFIIK</sequence>
<dbReference type="Pfam" id="PF12680">
    <property type="entry name" value="SnoaL_2"/>
    <property type="match status" value="1"/>
</dbReference>
<dbReference type="Gene3D" id="3.10.450.50">
    <property type="match status" value="1"/>
</dbReference>
<dbReference type="SUPFAM" id="SSF51338">
    <property type="entry name" value="Composite domain of metallo-dependent hydrolases"/>
    <property type="match status" value="1"/>
</dbReference>
<feature type="chain" id="PRO_5023149363" evidence="1">
    <location>
        <begin position="30"/>
        <end position="588"/>
    </location>
</feature>
<dbReference type="Gene3D" id="2.30.40.10">
    <property type="entry name" value="Urease, subunit C, domain 1"/>
    <property type="match status" value="1"/>
</dbReference>